<evidence type="ECO:0000313" key="2">
    <source>
        <dbReference type="EMBL" id="MEL0552575.1"/>
    </source>
</evidence>
<accession>A0ABU9F852</accession>
<dbReference type="InterPro" id="IPR058997">
    <property type="entry name" value="YycE-like_C"/>
</dbReference>
<dbReference type="InterPro" id="IPR029068">
    <property type="entry name" value="Glyas_Bleomycin-R_OHBP_Dase"/>
</dbReference>
<feature type="domain" description="VOC" evidence="1">
    <location>
        <begin position="2"/>
        <end position="126"/>
    </location>
</feature>
<proteinExistence type="predicted"/>
<dbReference type="SUPFAM" id="SSF54593">
    <property type="entry name" value="Glyoxalase/Bleomycin resistance protein/Dihydroxybiphenyl dioxygenase"/>
    <property type="match status" value="1"/>
</dbReference>
<dbReference type="Gene3D" id="3.10.180.10">
    <property type="entry name" value="2,3-Dihydroxybiphenyl 1,2-Dioxygenase, domain 1"/>
    <property type="match status" value="1"/>
</dbReference>
<sequence>MIFSHMRIARPVSDLEHACAMYSQGLGLERIADFADHDGFSGIMLGHSTLPWHLEFTICHRHPVQPGPTNEDLLVLYYPDKPDWEHACARMVTAGFRVVSAFNPYWDVNGQTFVDADGYRVVLQNRRWA</sequence>
<evidence type="ECO:0000259" key="1">
    <source>
        <dbReference type="PROSITE" id="PS51819"/>
    </source>
</evidence>
<organism evidence="2 3">
    <name type="scientific">Raoultella lignicola</name>
    <dbReference type="NCBI Taxonomy" id="3040939"/>
    <lineage>
        <taxon>Bacteria</taxon>
        <taxon>Pseudomonadati</taxon>
        <taxon>Pseudomonadota</taxon>
        <taxon>Gammaproteobacteria</taxon>
        <taxon>Enterobacterales</taxon>
        <taxon>Enterobacteriaceae</taxon>
        <taxon>Klebsiella/Raoultella group</taxon>
        <taxon>Raoultella</taxon>
    </lineage>
</organism>
<gene>
    <name evidence="2" type="ORF">QFI96_012830</name>
</gene>
<dbReference type="Pfam" id="PF22658">
    <property type="entry name" value="YycE-like_N"/>
    <property type="match status" value="1"/>
</dbReference>
<dbReference type="EMBL" id="JARXNK020000103">
    <property type="protein sequence ID" value="MEL0552575.1"/>
    <property type="molecule type" value="Genomic_DNA"/>
</dbReference>
<dbReference type="RefSeq" id="WP_123756585.1">
    <property type="nucleotide sequence ID" value="NZ_JARXNK020000103.1"/>
</dbReference>
<dbReference type="InterPro" id="IPR037523">
    <property type="entry name" value="VOC_core"/>
</dbReference>
<name>A0ABU9F852_9ENTR</name>
<keyword evidence="3" id="KW-1185">Reference proteome</keyword>
<dbReference type="Pfam" id="PF22659">
    <property type="entry name" value="YycE-like_C"/>
    <property type="match status" value="1"/>
</dbReference>
<comment type="caution">
    <text evidence="2">The sequence shown here is derived from an EMBL/GenBank/DDBJ whole genome shotgun (WGS) entry which is preliminary data.</text>
</comment>
<protein>
    <submittedName>
        <fullName evidence="2">VOC family protein</fullName>
    </submittedName>
</protein>
<reference evidence="2 3" key="1">
    <citation type="submission" date="2024-04" db="EMBL/GenBank/DDBJ databases">
        <title>Two novel Raoultella species associated with bleeding cankers of broadleaf hosts, Raoultella scottia sp. nov. and Raoultella lignicola sp. nov.</title>
        <authorList>
            <person name="Brady C.L."/>
        </authorList>
    </citation>
    <scope>NUCLEOTIDE SEQUENCE [LARGE SCALE GENOMIC DNA]</scope>
    <source>
        <strain evidence="2 3">TW_WC1a.1</strain>
    </source>
</reference>
<dbReference type="PROSITE" id="PS51819">
    <property type="entry name" value="VOC"/>
    <property type="match status" value="1"/>
</dbReference>
<dbReference type="Proteomes" id="UP001312893">
    <property type="component" value="Unassembled WGS sequence"/>
</dbReference>
<evidence type="ECO:0000313" key="3">
    <source>
        <dbReference type="Proteomes" id="UP001312893"/>
    </source>
</evidence>
<dbReference type="InterPro" id="IPR058998">
    <property type="entry name" value="YycE-like_N"/>
</dbReference>